<dbReference type="InterPro" id="IPR001633">
    <property type="entry name" value="EAL_dom"/>
</dbReference>
<dbReference type="EMBL" id="JADEVV010000016">
    <property type="protein sequence ID" value="MBE9253655.1"/>
    <property type="molecule type" value="Genomic_DNA"/>
</dbReference>
<protein>
    <submittedName>
        <fullName evidence="2">EAL domain-containing protein</fullName>
    </submittedName>
</protein>
<gene>
    <name evidence="2" type="ORF">IQ217_07265</name>
</gene>
<evidence type="ECO:0000313" key="2">
    <source>
        <dbReference type="EMBL" id="MBE9253655.1"/>
    </source>
</evidence>
<dbReference type="Proteomes" id="UP000658720">
    <property type="component" value="Unassembled WGS sequence"/>
</dbReference>
<dbReference type="PANTHER" id="PTHR33121">
    <property type="entry name" value="CYCLIC DI-GMP PHOSPHODIESTERASE PDEF"/>
    <property type="match status" value="1"/>
</dbReference>
<dbReference type="SUPFAM" id="SSF141868">
    <property type="entry name" value="EAL domain-like"/>
    <property type="match status" value="1"/>
</dbReference>
<keyword evidence="3" id="KW-1185">Reference proteome</keyword>
<proteinExistence type="predicted"/>
<comment type="caution">
    <text evidence="2">The sequence shown here is derived from an EMBL/GenBank/DDBJ whole genome shotgun (WGS) entry which is preliminary data.</text>
</comment>
<reference evidence="2 3" key="1">
    <citation type="submission" date="2020-10" db="EMBL/GenBank/DDBJ databases">
        <authorList>
            <person name="Castelo-Branco R."/>
            <person name="Eusebio N."/>
            <person name="Adriana R."/>
            <person name="Vieira A."/>
            <person name="Brugerolle De Fraissinette N."/>
            <person name="Rezende De Castro R."/>
            <person name="Schneider M.P."/>
            <person name="Vasconcelos V."/>
            <person name="Leao P.N."/>
        </authorList>
    </citation>
    <scope>NUCLEOTIDE SEQUENCE [LARGE SCALE GENOMIC DNA]</scope>
    <source>
        <strain evidence="2 3">LEGE 00031</strain>
    </source>
</reference>
<dbReference type="PROSITE" id="PS50883">
    <property type="entry name" value="EAL"/>
    <property type="match status" value="1"/>
</dbReference>
<sequence>MAEGIETERHLTQLHWLGCDAGQGYYFAHPIPSEDLLDFLAIQMSRWLVPVVTELPPLKPA</sequence>
<dbReference type="PANTHER" id="PTHR33121:SF70">
    <property type="entry name" value="SIGNALING PROTEIN YKOW"/>
    <property type="match status" value="1"/>
</dbReference>
<evidence type="ECO:0000259" key="1">
    <source>
        <dbReference type="PROSITE" id="PS50883"/>
    </source>
</evidence>
<dbReference type="InterPro" id="IPR050706">
    <property type="entry name" value="Cyclic-di-GMP_PDE-like"/>
</dbReference>
<accession>A0ABR9VQN5</accession>
<dbReference type="InterPro" id="IPR035919">
    <property type="entry name" value="EAL_sf"/>
</dbReference>
<evidence type="ECO:0000313" key="3">
    <source>
        <dbReference type="Proteomes" id="UP000658720"/>
    </source>
</evidence>
<feature type="domain" description="EAL" evidence="1">
    <location>
        <begin position="1"/>
        <end position="44"/>
    </location>
</feature>
<dbReference type="Gene3D" id="3.20.20.450">
    <property type="entry name" value="EAL domain"/>
    <property type="match status" value="1"/>
</dbReference>
<name>A0ABR9VQN5_9SYNC</name>
<organism evidence="2 3">
    <name type="scientific">Synechocystis salina LEGE 00031</name>
    <dbReference type="NCBI Taxonomy" id="1828736"/>
    <lineage>
        <taxon>Bacteria</taxon>
        <taxon>Bacillati</taxon>
        <taxon>Cyanobacteriota</taxon>
        <taxon>Cyanophyceae</taxon>
        <taxon>Synechococcales</taxon>
        <taxon>Merismopediaceae</taxon>
        <taxon>Synechocystis</taxon>
    </lineage>
</organism>